<name>A0A1I4X4H6_9PROT</name>
<dbReference type="AlphaFoldDB" id="A0A1I4X4H6"/>
<gene>
    <name evidence="1" type="ORF">SAMN05421863_11323</name>
</gene>
<keyword evidence="2" id="KW-1185">Reference proteome</keyword>
<evidence type="ECO:0000313" key="1">
    <source>
        <dbReference type="EMBL" id="SFN20250.1"/>
    </source>
</evidence>
<accession>A0A1I4X4H6</accession>
<protein>
    <submittedName>
        <fullName evidence="1">Uncharacterized protein</fullName>
    </submittedName>
</protein>
<dbReference type="RefSeq" id="WP_074907435.1">
    <property type="nucleotide sequence ID" value="NZ_FOUB01000132.1"/>
</dbReference>
<dbReference type="EMBL" id="FOUB01000132">
    <property type="protein sequence ID" value="SFN20250.1"/>
    <property type="molecule type" value="Genomic_DNA"/>
</dbReference>
<proteinExistence type="predicted"/>
<dbReference type="Proteomes" id="UP000183287">
    <property type="component" value="Unassembled WGS sequence"/>
</dbReference>
<evidence type="ECO:0000313" key="2">
    <source>
        <dbReference type="Proteomes" id="UP000183287"/>
    </source>
</evidence>
<organism evidence="1 2">
    <name type="scientific">Nitrosomonas communis</name>
    <dbReference type="NCBI Taxonomy" id="44574"/>
    <lineage>
        <taxon>Bacteria</taxon>
        <taxon>Pseudomonadati</taxon>
        <taxon>Pseudomonadota</taxon>
        <taxon>Betaproteobacteria</taxon>
        <taxon>Nitrosomonadales</taxon>
        <taxon>Nitrosomonadaceae</taxon>
        <taxon>Nitrosomonas</taxon>
    </lineage>
</organism>
<sequence length="108" mass="11984">MFLNLENGVLSINPYRNPKAVETTQEDLLKFLDSDECLTASIENVLELFNTTEGWMAQYTGITGSGEFANKEEAYNISGNNLQEIKSNALLNWGSELELGAVKVIVHD</sequence>
<reference evidence="2" key="1">
    <citation type="submission" date="2016-10" db="EMBL/GenBank/DDBJ databases">
        <authorList>
            <person name="Varghese N."/>
            <person name="Submissions S."/>
        </authorList>
    </citation>
    <scope>NUCLEOTIDE SEQUENCE [LARGE SCALE GENOMIC DNA]</scope>
    <source>
        <strain evidence="2">Nm44</strain>
    </source>
</reference>